<evidence type="ECO:0000256" key="1">
    <source>
        <dbReference type="ARBA" id="ARBA00004236"/>
    </source>
</evidence>
<proteinExistence type="inferred from homology"/>
<dbReference type="CDD" id="cd06225">
    <property type="entry name" value="HAMP"/>
    <property type="match status" value="1"/>
</dbReference>
<dbReference type="AlphaFoldDB" id="A0A9X0YU35"/>
<organism evidence="11 12">
    <name type="scientific">Oceanobacillus polygoni</name>
    <dbReference type="NCBI Taxonomy" id="1235259"/>
    <lineage>
        <taxon>Bacteria</taxon>
        <taxon>Bacillati</taxon>
        <taxon>Bacillota</taxon>
        <taxon>Bacilli</taxon>
        <taxon>Bacillales</taxon>
        <taxon>Bacillaceae</taxon>
        <taxon>Oceanobacillus</taxon>
    </lineage>
</organism>
<evidence type="ECO:0000313" key="11">
    <source>
        <dbReference type="EMBL" id="MBP2077315.1"/>
    </source>
</evidence>
<comment type="caution">
    <text evidence="11">The sequence shown here is derived from an EMBL/GenBank/DDBJ whole genome shotgun (WGS) entry which is preliminary data.</text>
</comment>
<feature type="domain" description="HAMP" evidence="10">
    <location>
        <begin position="209"/>
        <end position="262"/>
    </location>
</feature>
<dbReference type="CDD" id="cd11386">
    <property type="entry name" value="MCP_signal"/>
    <property type="match status" value="1"/>
</dbReference>
<dbReference type="PROSITE" id="PS50111">
    <property type="entry name" value="CHEMOTAXIS_TRANSDUC_2"/>
    <property type="match status" value="1"/>
</dbReference>
<dbReference type="SMART" id="SM00304">
    <property type="entry name" value="HAMP"/>
    <property type="match status" value="1"/>
</dbReference>
<dbReference type="GO" id="GO:0005886">
    <property type="term" value="C:plasma membrane"/>
    <property type="evidence" value="ECO:0007669"/>
    <property type="project" value="UniProtKB-SubCell"/>
</dbReference>
<comment type="similarity">
    <text evidence="5">Belongs to the methyl-accepting chemotaxis (MCP) protein family.</text>
</comment>
<evidence type="ECO:0000256" key="4">
    <source>
        <dbReference type="ARBA" id="ARBA00023224"/>
    </source>
</evidence>
<dbReference type="PANTHER" id="PTHR32089:SF112">
    <property type="entry name" value="LYSOZYME-LIKE PROTEIN-RELATED"/>
    <property type="match status" value="1"/>
</dbReference>
<comment type="subcellular location">
    <subcellularLocation>
        <location evidence="1">Cell membrane</location>
    </subcellularLocation>
</comment>
<accession>A0A9X0YU35</accession>
<protein>
    <submittedName>
        <fullName evidence="11">Methyl-accepting chemotaxis protein</fullName>
    </submittedName>
</protein>
<evidence type="ECO:0000256" key="6">
    <source>
        <dbReference type="PROSITE-ProRule" id="PRU00284"/>
    </source>
</evidence>
<sequence length="499" mass="54770">MKKSSNLLSFKSLRAKILFCFSIVIVLTIVLSGFTIYSINKMNSDLEGMIDTELELLIVDEELAYDMTQRESLIRGYLLFENQQYKDAFQNGIGSSIALENRALELSDSDELRALIDKKIEWGTLTDDVFSEFENGNEERAKDIMETSVQPLGNDLTAGFSELASERETIIQELGDTVKANGELIMILGIIISVFVIVLGIIVAIITATSITRPIRMVMDRMQLIATGNLNQEPLQAKTSDEIGQLVAATNDMNRGMRDIMVKINDVSTTVSAHSEELTQSANEVRSGTEQISTTMEELASGSETQANQSGELSSMMATYTKQLEEVNENAEHVQNESGQVFEMTSEGSTLMDSSMNQMENIDTIVQDAVQKVQGLDVQSQEISKLVVVIKDIADQTNLLALNAAIEAARAGEQGRGFAVVADEVRKLAEQVAHSVTDISGIVDTIQNEFSVVANSLNNGYEEVKHGTTQIRLTGEKFTGIRNSVTEMVDNINNITACN</sequence>
<evidence type="ECO:0000256" key="8">
    <source>
        <dbReference type="SAM" id="Phobius"/>
    </source>
</evidence>
<dbReference type="PROSITE" id="PS50885">
    <property type="entry name" value="HAMP"/>
    <property type="match status" value="1"/>
</dbReference>
<dbReference type="EMBL" id="JAGGMB010000004">
    <property type="protein sequence ID" value="MBP2077315.1"/>
    <property type="molecule type" value="Genomic_DNA"/>
</dbReference>
<keyword evidence="3 8" id="KW-0472">Membrane</keyword>
<gene>
    <name evidence="11" type="ORF">J2Z64_001567</name>
</gene>
<dbReference type="InterPro" id="IPR004089">
    <property type="entry name" value="MCPsignal_dom"/>
</dbReference>
<evidence type="ECO:0000256" key="7">
    <source>
        <dbReference type="SAM" id="MobiDB-lite"/>
    </source>
</evidence>
<dbReference type="SMART" id="SM00283">
    <property type="entry name" value="MA"/>
    <property type="match status" value="1"/>
</dbReference>
<reference evidence="11" key="1">
    <citation type="submission" date="2021-03" db="EMBL/GenBank/DDBJ databases">
        <title>Genomic Encyclopedia of Type Strains, Phase IV (KMG-IV): sequencing the most valuable type-strain genomes for metagenomic binning, comparative biology and taxonomic classification.</title>
        <authorList>
            <person name="Goeker M."/>
        </authorList>
    </citation>
    <scope>NUCLEOTIDE SEQUENCE</scope>
    <source>
        <strain evidence="11">DSM 107338</strain>
    </source>
</reference>
<keyword evidence="2" id="KW-1003">Cell membrane</keyword>
<dbReference type="Pfam" id="PF12729">
    <property type="entry name" value="4HB_MCP_1"/>
    <property type="match status" value="1"/>
</dbReference>
<evidence type="ECO:0000259" key="9">
    <source>
        <dbReference type="PROSITE" id="PS50111"/>
    </source>
</evidence>
<dbReference type="InterPro" id="IPR024478">
    <property type="entry name" value="HlyB_4HB_MCP"/>
</dbReference>
<dbReference type="Proteomes" id="UP001138793">
    <property type="component" value="Unassembled WGS sequence"/>
</dbReference>
<dbReference type="SUPFAM" id="SSF58104">
    <property type="entry name" value="Methyl-accepting chemotaxis protein (MCP) signaling domain"/>
    <property type="match status" value="1"/>
</dbReference>
<dbReference type="Pfam" id="PF00015">
    <property type="entry name" value="MCPsignal"/>
    <property type="match status" value="1"/>
</dbReference>
<feature type="domain" description="Methyl-accepting transducer" evidence="9">
    <location>
        <begin position="281"/>
        <end position="499"/>
    </location>
</feature>
<evidence type="ECO:0000259" key="10">
    <source>
        <dbReference type="PROSITE" id="PS50885"/>
    </source>
</evidence>
<feature type="transmembrane region" description="Helical" evidence="8">
    <location>
        <begin position="18"/>
        <end position="39"/>
    </location>
</feature>
<evidence type="ECO:0000313" key="12">
    <source>
        <dbReference type="Proteomes" id="UP001138793"/>
    </source>
</evidence>
<keyword evidence="12" id="KW-1185">Reference proteome</keyword>
<dbReference type="PANTHER" id="PTHR32089">
    <property type="entry name" value="METHYL-ACCEPTING CHEMOTAXIS PROTEIN MCPB"/>
    <property type="match status" value="1"/>
</dbReference>
<keyword evidence="8" id="KW-1133">Transmembrane helix</keyword>
<dbReference type="Gene3D" id="6.10.340.10">
    <property type="match status" value="1"/>
</dbReference>
<evidence type="ECO:0000256" key="3">
    <source>
        <dbReference type="ARBA" id="ARBA00023136"/>
    </source>
</evidence>
<evidence type="ECO:0000256" key="2">
    <source>
        <dbReference type="ARBA" id="ARBA00022475"/>
    </source>
</evidence>
<keyword evidence="8" id="KW-0812">Transmembrane</keyword>
<feature type="transmembrane region" description="Helical" evidence="8">
    <location>
        <begin position="184"/>
        <end position="212"/>
    </location>
</feature>
<feature type="region of interest" description="Disordered" evidence="7">
    <location>
        <begin position="275"/>
        <end position="311"/>
    </location>
</feature>
<evidence type="ECO:0000256" key="5">
    <source>
        <dbReference type="ARBA" id="ARBA00029447"/>
    </source>
</evidence>
<dbReference type="GO" id="GO:0007165">
    <property type="term" value="P:signal transduction"/>
    <property type="evidence" value="ECO:0007669"/>
    <property type="project" value="UniProtKB-KW"/>
</dbReference>
<dbReference type="Pfam" id="PF00672">
    <property type="entry name" value="HAMP"/>
    <property type="match status" value="1"/>
</dbReference>
<name>A0A9X0YU35_9BACI</name>
<dbReference type="InterPro" id="IPR003660">
    <property type="entry name" value="HAMP_dom"/>
</dbReference>
<dbReference type="RefSeq" id="WP_245347682.1">
    <property type="nucleotide sequence ID" value="NZ_JAGGMB010000004.1"/>
</dbReference>
<keyword evidence="4 6" id="KW-0807">Transducer</keyword>
<dbReference type="Gene3D" id="1.10.287.950">
    <property type="entry name" value="Methyl-accepting chemotaxis protein"/>
    <property type="match status" value="1"/>
</dbReference>